<feature type="transmembrane region" description="Helical" evidence="1">
    <location>
        <begin position="76"/>
        <end position="102"/>
    </location>
</feature>
<dbReference type="Proteomes" id="UP000001940">
    <property type="component" value="Chromosome V"/>
</dbReference>
<gene>
    <name evidence="2 4" type="primary">srz-13</name>
    <name evidence="2" type="ORF">CELE_K05D4.8</name>
    <name evidence="4" type="ORF">K05D4.8</name>
</gene>
<reference evidence="2 3" key="1">
    <citation type="journal article" date="1998" name="Science">
        <title>Genome sequence of the nematode C. elegans: a platform for investigating biology.</title>
        <authorList>
            <consortium name="The C. elegans sequencing consortium"/>
            <person name="Sulson J.E."/>
            <person name="Waterston R."/>
        </authorList>
    </citation>
    <scope>NUCLEOTIDE SEQUENCE [LARGE SCALE GENOMIC DNA]</scope>
    <source>
        <strain evidence="2 3">Bristol N2</strain>
    </source>
</reference>
<dbReference type="HOGENOM" id="CLU_056063_2_0_1"/>
<keyword evidence="2" id="KW-0675">Receptor</keyword>
<dbReference type="KEGG" id="cel:CELE_K05D4.8"/>
<dbReference type="Pfam" id="PF10325">
    <property type="entry name" value="7TM_GPCR_Srz"/>
    <property type="match status" value="1"/>
</dbReference>
<keyword evidence="1" id="KW-0472">Membrane</keyword>
<keyword evidence="1" id="KW-1133">Transmembrane helix</keyword>
<protein>
    <submittedName>
        <fullName evidence="2">Serpentine Receptor, class Z</fullName>
    </submittedName>
</protein>
<dbReference type="PANTHER" id="PTHR31720">
    <property type="entry name" value="SERPENTINE RECEPTOR, CLASS Z-RELATED"/>
    <property type="match status" value="1"/>
</dbReference>
<evidence type="ECO:0000313" key="3">
    <source>
        <dbReference type="Proteomes" id="UP000001940"/>
    </source>
</evidence>
<dbReference type="AGR" id="WB:WBGene00010590"/>
<sequence>MYKNFSQLISESENVTVYLEEAHNSEFALLGGICAIVFCVIFPFYIVVYRTNRQRERSTPIFPIIKHIHSTVVRTYFLLFGCFVIIIISFALSSMLLILVFLIAILSAAYLVMVSKVNHLLMGILAIQRFGICFHPRSENYLKITHETLNWIVAIGYAYFVLEKVVSFWMYFCEFEDVKVFYMFSYISMHLFLLISALAYIPLILNIWKTSKHLKSAQLHKLQNHIMCQFLLIIASKFIYIPIFLFNGDWFAVNEALDGYISIFLIQASYLVCNHRNLKTFFDSIDSRNVCKLFCCPFSKGSRVGVVAQPVMRIYSTNVQ</sequence>
<dbReference type="WormBase" id="K05D4.8">
    <property type="protein sequence ID" value="CE37534"/>
    <property type="gene ID" value="WBGene00010590"/>
    <property type="gene designation" value="srz-13"/>
</dbReference>
<dbReference type="PaxDb" id="6239-K05D4.8"/>
<evidence type="ECO:0000256" key="1">
    <source>
        <dbReference type="SAM" id="Phobius"/>
    </source>
</evidence>
<evidence type="ECO:0000313" key="4">
    <source>
        <dbReference type="WormBase" id="K05D4.8"/>
    </source>
</evidence>
<dbReference type="PANTHER" id="PTHR31720:SF3">
    <property type="entry name" value="SERPENTINE RECEPTOR, CLASS Z-RELATED"/>
    <property type="match status" value="1"/>
</dbReference>
<dbReference type="GeneID" id="3565887"/>
<dbReference type="RefSeq" id="NP_001024030.1">
    <property type="nucleotide sequence ID" value="NM_001028859.1"/>
</dbReference>
<feature type="transmembrane region" description="Helical" evidence="1">
    <location>
        <begin position="226"/>
        <end position="245"/>
    </location>
</feature>
<accession>Q86D22</accession>
<feature type="transmembrane region" description="Helical" evidence="1">
    <location>
        <begin position="148"/>
        <end position="172"/>
    </location>
</feature>
<dbReference type="InterPro" id="IPR018817">
    <property type="entry name" value="7TM_GPCR_serpentine_rcpt_Srz"/>
</dbReference>
<feature type="transmembrane region" description="Helical" evidence="1">
    <location>
        <begin position="184"/>
        <end position="205"/>
    </location>
</feature>
<dbReference type="PhylomeDB" id="Q86D22"/>
<proteinExistence type="predicted"/>
<dbReference type="eggNOG" id="ENOG502R8SW">
    <property type="taxonomic scope" value="Eukaryota"/>
</dbReference>
<keyword evidence="1" id="KW-0812">Transmembrane</keyword>
<dbReference type="OMA" id="HETLNWI"/>
<dbReference type="InParanoid" id="Q86D22"/>
<dbReference type="UCSC" id="K05D4.8">
    <property type="organism name" value="c. elegans"/>
</dbReference>
<name>Q86D22_CAEEL</name>
<keyword evidence="3" id="KW-1185">Reference proteome</keyword>
<dbReference type="AlphaFoldDB" id="Q86D22"/>
<feature type="transmembrane region" description="Helical" evidence="1">
    <location>
        <begin position="257"/>
        <end position="273"/>
    </location>
</feature>
<dbReference type="OrthoDB" id="5875403at2759"/>
<dbReference type="CTD" id="3565887"/>
<evidence type="ECO:0000313" key="2">
    <source>
        <dbReference type="EMBL" id="CAD89722.2"/>
    </source>
</evidence>
<feature type="transmembrane region" description="Helical" evidence="1">
    <location>
        <begin position="27"/>
        <end position="48"/>
    </location>
</feature>
<organism evidence="2 3">
    <name type="scientific">Caenorhabditis elegans</name>
    <dbReference type="NCBI Taxonomy" id="6239"/>
    <lineage>
        <taxon>Eukaryota</taxon>
        <taxon>Metazoa</taxon>
        <taxon>Ecdysozoa</taxon>
        <taxon>Nematoda</taxon>
        <taxon>Chromadorea</taxon>
        <taxon>Rhabditida</taxon>
        <taxon>Rhabditina</taxon>
        <taxon>Rhabditomorpha</taxon>
        <taxon>Rhabditoidea</taxon>
        <taxon>Rhabditidae</taxon>
        <taxon>Peloderinae</taxon>
        <taxon>Caenorhabditis</taxon>
    </lineage>
</organism>
<dbReference type="EMBL" id="BX284605">
    <property type="protein sequence ID" value="CAD89722.2"/>
    <property type="molecule type" value="Genomic_DNA"/>
</dbReference>
<dbReference type="FunCoup" id="Q86D22">
    <property type="interactions" value="1"/>
</dbReference>